<dbReference type="GO" id="GO:0005576">
    <property type="term" value="C:extracellular region"/>
    <property type="evidence" value="ECO:0007669"/>
    <property type="project" value="TreeGrafter"/>
</dbReference>
<sequence length="167" mass="17686">MKPSSLFPLVCSLVATVQAAAIGQTKSLIQRDLPPGVPSVIQPSTPAPVPAGTTEIQIGFLNSLNYVFVANTPSAALQIFSLLPQVLAQAAGVSTSSITVNRLAPLDTGASLGYFTTLAKVHYPQNLIQTLQLQIQNPNSPLYQQQNSNLRSLVQQINPSINILGNN</sequence>
<dbReference type="GO" id="GO:0031505">
    <property type="term" value="P:fungal-type cell wall organization"/>
    <property type="evidence" value="ECO:0007669"/>
    <property type="project" value="TreeGrafter"/>
</dbReference>
<dbReference type="EMBL" id="JAGPNK010000003">
    <property type="protein sequence ID" value="KAH7324235.1"/>
    <property type="molecule type" value="Genomic_DNA"/>
</dbReference>
<keyword evidence="1" id="KW-0732">Signal</keyword>
<dbReference type="PANTHER" id="PTHR35778">
    <property type="entry name" value="SIGNALING MUCIN HKR1-RELATED"/>
    <property type="match status" value="1"/>
</dbReference>
<feature type="chain" id="PRO_5035477181" description="FAS1 domain-containing protein" evidence="1">
    <location>
        <begin position="20"/>
        <end position="167"/>
    </location>
</feature>
<dbReference type="Proteomes" id="UP000813444">
    <property type="component" value="Unassembled WGS sequence"/>
</dbReference>
<reference evidence="2" key="1">
    <citation type="journal article" date="2021" name="Nat. Commun.">
        <title>Genetic determinants of endophytism in the Arabidopsis root mycobiome.</title>
        <authorList>
            <person name="Mesny F."/>
            <person name="Miyauchi S."/>
            <person name="Thiergart T."/>
            <person name="Pickel B."/>
            <person name="Atanasova L."/>
            <person name="Karlsson M."/>
            <person name="Huettel B."/>
            <person name="Barry K.W."/>
            <person name="Haridas S."/>
            <person name="Chen C."/>
            <person name="Bauer D."/>
            <person name="Andreopoulos W."/>
            <person name="Pangilinan J."/>
            <person name="LaButti K."/>
            <person name="Riley R."/>
            <person name="Lipzen A."/>
            <person name="Clum A."/>
            <person name="Drula E."/>
            <person name="Henrissat B."/>
            <person name="Kohler A."/>
            <person name="Grigoriev I.V."/>
            <person name="Martin F.M."/>
            <person name="Hacquard S."/>
        </authorList>
    </citation>
    <scope>NUCLEOTIDE SEQUENCE</scope>
    <source>
        <strain evidence="2">MPI-CAGE-CH-0235</strain>
    </source>
</reference>
<dbReference type="GO" id="GO:0001402">
    <property type="term" value="P:signal transduction involved in filamentous growth"/>
    <property type="evidence" value="ECO:0007669"/>
    <property type="project" value="TreeGrafter"/>
</dbReference>
<dbReference type="GO" id="GO:0009986">
    <property type="term" value="C:cell surface"/>
    <property type="evidence" value="ECO:0007669"/>
    <property type="project" value="TreeGrafter"/>
</dbReference>
<evidence type="ECO:0000313" key="3">
    <source>
        <dbReference type="Proteomes" id="UP000813444"/>
    </source>
</evidence>
<gene>
    <name evidence="2" type="ORF">B0I35DRAFT_406067</name>
</gene>
<proteinExistence type="predicted"/>
<protein>
    <recommendedName>
        <fullName evidence="4">FAS1 domain-containing protein</fullName>
    </recommendedName>
</protein>
<dbReference type="GO" id="GO:0005034">
    <property type="term" value="F:osmosensor activity"/>
    <property type="evidence" value="ECO:0007669"/>
    <property type="project" value="InterPro"/>
</dbReference>
<dbReference type="GO" id="GO:0007232">
    <property type="term" value="P:osmosensory signaling pathway via Sho1 osmosensor"/>
    <property type="evidence" value="ECO:0007669"/>
    <property type="project" value="InterPro"/>
</dbReference>
<dbReference type="InterPro" id="IPR039295">
    <property type="entry name" value="MSB2"/>
</dbReference>
<dbReference type="GO" id="GO:0005886">
    <property type="term" value="C:plasma membrane"/>
    <property type="evidence" value="ECO:0007669"/>
    <property type="project" value="InterPro"/>
</dbReference>
<comment type="caution">
    <text evidence="2">The sequence shown here is derived from an EMBL/GenBank/DDBJ whole genome shotgun (WGS) entry which is preliminary data.</text>
</comment>
<accession>A0A8K0SWN1</accession>
<dbReference type="PANTHER" id="PTHR35778:SF1">
    <property type="entry name" value="SIGNALING MUCIN HKR1-RELATED"/>
    <property type="match status" value="1"/>
</dbReference>
<organism evidence="2 3">
    <name type="scientific">Stachybotrys elegans</name>
    <dbReference type="NCBI Taxonomy" id="80388"/>
    <lineage>
        <taxon>Eukaryota</taxon>
        <taxon>Fungi</taxon>
        <taxon>Dikarya</taxon>
        <taxon>Ascomycota</taxon>
        <taxon>Pezizomycotina</taxon>
        <taxon>Sordariomycetes</taxon>
        <taxon>Hypocreomycetidae</taxon>
        <taxon>Hypocreales</taxon>
        <taxon>Stachybotryaceae</taxon>
        <taxon>Stachybotrys</taxon>
    </lineage>
</organism>
<dbReference type="OrthoDB" id="3366093at2759"/>
<keyword evidence="3" id="KW-1185">Reference proteome</keyword>
<feature type="signal peptide" evidence="1">
    <location>
        <begin position="1"/>
        <end position="19"/>
    </location>
</feature>
<evidence type="ECO:0000256" key="1">
    <source>
        <dbReference type="SAM" id="SignalP"/>
    </source>
</evidence>
<dbReference type="GO" id="GO:0030010">
    <property type="term" value="P:establishment of cell polarity"/>
    <property type="evidence" value="ECO:0007669"/>
    <property type="project" value="TreeGrafter"/>
</dbReference>
<dbReference type="AlphaFoldDB" id="A0A8K0SWN1"/>
<evidence type="ECO:0000313" key="2">
    <source>
        <dbReference type="EMBL" id="KAH7324235.1"/>
    </source>
</evidence>
<dbReference type="GO" id="GO:0006972">
    <property type="term" value="P:hyperosmotic response"/>
    <property type="evidence" value="ECO:0007669"/>
    <property type="project" value="TreeGrafter"/>
</dbReference>
<evidence type="ECO:0008006" key="4">
    <source>
        <dbReference type="Google" id="ProtNLM"/>
    </source>
</evidence>
<name>A0A8K0SWN1_9HYPO</name>
<dbReference type="GO" id="GO:0030427">
    <property type="term" value="C:site of polarized growth"/>
    <property type="evidence" value="ECO:0007669"/>
    <property type="project" value="TreeGrafter"/>
</dbReference>